<dbReference type="SUPFAM" id="SSF53850">
    <property type="entry name" value="Periplasmic binding protein-like II"/>
    <property type="match status" value="1"/>
</dbReference>
<comment type="caution">
    <text evidence="3">The sequence shown here is derived from an EMBL/GenBank/DDBJ whole genome shotgun (WGS) entry which is preliminary data.</text>
</comment>
<dbReference type="Pfam" id="PF00497">
    <property type="entry name" value="SBP_bac_3"/>
    <property type="match status" value="1"/>
</dbReference>
<organism evidence="3 4">
    <name type="scientific">Psychrosphaera aquimarina</name>
    <dbReference type="NCBI Taxonomy" id="2044854"/>
    <lineage>
        <taxon>Bacteria</taxon>
        <taxon>Pseudomonadati</taxon>
        <taxon>Pseudomonadota</taxon>
        <taxon>Gammaproteobacteria</taxon>
        <taxon>Alteromonadales</taxon>
        <taxon>Pseudoalteromonadaceae</taxon>
        <taxon>Psychrosphaera</taxon>
    </lineage>
</organism>
<evidence type="ECO:0000313" key="4">
    <source>
        <dbReference type="Proteomes" id="UP001257914"/>
    </source>
</evidence>
<sequence>MKLYLAFLLLTISLTCQAQVIKVLATSEQQIGSIDFFHHLLARALDVSQDRYGDYQFEYRQFNFSQNRSLKMLENGELDVMHSMTNSNREKQFLAVKFPLVKGLMGHRVLVIHKKNSAVFENITQSELAKKIACQGLHWPDSDILEANKFTVARILSFEAMYEMVAKGRCDYFPRSILEIDSELVRFSKLYPELTSAKNVMLIYPAPVYFFVAKSNFALAKRLQDGLTQLEKSGEIEKILTQQPLTKPIFPLHKWKNARQIHLINPDLNSSIKSIIPTDH</sequence>
<evidence type="ECO:0000259" key="2">
    <source>
        <dbReference type="Pfam" id="PF00497"/>
    </source>
</evidence>
<protein>
    <submittedName>
        <fullName evidence="3">Transporter substrate-binding domain-containing protein</fullName>
    </submittedName>
</protein>
<evidence type="ECO:0000313" key="3">
    <source>
        <dbReference type="EMBL" id="MDU0113465.1"/>
    </source>
</evidence>
<evidence type="ECO:0000256" key="1">
    <source>
        <dbReference type="SAM" id="SignalP"/>
    </source>
</evidence>
<dbReference type="RefSeq" id="WP_315947077.1">
    <property type="nucleotide sequence ID" value="NZ_JAWCUA010000007.1"/>
</dbReference>
<feature type="chain" id="PRO_5046000487" evidence="1">
    <location>
        <begin position="19"/>
        <end position="280"/>
    </location>
</feature>
<gene>
    <name evidence="3" type="ORF">RT723_10740</name>
</gene>
<reference evidence="3 4" key="1">
    <citation type="submission" date="2023-10" db="EMBL/GenBank/DDBJ databases">
        <title>Psychrosphaera aquimaarina strain SW33 isolated from seawater.</title>
        <authorList>
            <person name="Bayburt H."/>
            <person name="Kim J.M."/>
            <person name="Choi B.J."/>
            <person name="Jeon C.O."/>
        </authorList>
    </citation>
    <scope>NUCLEOTIDE SEQUENCE [LARGE SCALE GENOMIC DNA]</scope>
    <source>
        <strain evidence="3 4">KCTC 52743</strain>
    </source>
</reference>
<feature type="domain" description="Solute-binding protein family 3/N-terminal" evidence="2">
    <location>
        <begin position="52"/>
        <end position="241"/>
    </location>
</feature>
<keyword evidence="4" id="KW-1185">Reference proteome</keyword>
<dbReference type="Proteomes" id="UP001257914">
    <property type="component" value="Unassembled WGS sequence"/>
</dbReference>
<dbReference type="EMBL" id="JAWCUA010000007">
    <property type="protein sequence ID" value="MDU0113465.1"/>
    <property type="molecule type" value="Genomic_DNA"/>
</dbReference>
<dbReference type="InterPro" id="IPR001638">
    <property type="entry name" value="Solute-binding_3/MltF_N"/>
</dbReference>
<name>A0ABU3R1Z7_9GAMM</name>
<keyword evidence="1" id="KW-0732">Signal</keyword>
<dbReference type="Gene3D" id="3.40.190.10">
    <property type="entry name" value="Periplasmic binding protein-like II"/>
    <property type="match status" value="2"/>
</dbReference>
<feature type="signal peptide" evidence="1">
    <location>
        <begin position="1"/>
        <end position="18"/>
    </location>
</feature>
<accession>A0ABU3R1Z7</accession>
<proteinExistence type="predicted"/>